<sequence>MIDPGKAVNESTKNSAPAVTAVPTLIAGAVFGLVFGFLLQKGGVGKYNVLIGQLLLQDWTVAKIMLTAIVVGMIGVFPLHHFAKVKLHIKPTRIGANIIGGLVFGAGFALAGYCPGTVAAALGQGSWDALFGMAGLIAGSWLFAELSGWTKRTIEKWGNLGKVQLSDLLSVPRGHFVVTFALALTVILLLLQQFTTR</sequence>
<dbReference type="AlphaFoldDB" id="C7LRC7"/>
<dbReference type="RefSeq" id="WP_015773370.1">
    <property type="nucleotide sequence ID" value="NC_013173.1"/>
</dbReference>
<evidence type="ECO:0000313" key="2">
    <source>
        <dbReference type="EMBL" id="ACU89273.1"/>
    </source>
</evidence>
<keyword evidence="3" id="KW-1185">Reference proteome</keyword>
<feature type="transmembrane region" description="Helical" evidence="1">
    <location>
        <begin position="126"/>
        <end position="144"/>
    </location>
</feature>
<dbReference type="eggNOG" id="COG2391">
    <property type="taxonomic scope" value="Bacteria"/>
</dbReference>
<dbReference type="KEGG" id="dba:Dbac_1169"/>
<gene>
    <name evidence="2" type="ordered locus">Dbac_1169</name>
</gene>
<keyword evidence="1" id="KW-1133">Transmembrane helix</keyword>
<evidence type="ECO:0000313" key="3">
    <source>
        <dbReference type="Proteomes" id="UP000002216"/>
    </source>
</evidence>
<keyword evidence="1" id="KW-0812">Transmembrane</keyword>
<dbReference type="InterPro" id="IPR007272">
    <property type="entry name" value="Sulf_transp_TsuA/YedE"/>
</dbReference>
<proteinExistence type="predicted"/>
<accession>C7LRC7</accession>
<feature type="transmembrane region" description="Helical" evidence="1">
    <location>
        <begin position="174"/>
        <end position="191"/>
    </location>
</feature>
<feature type="transmembrane region" description="Helical" evidence="1">
    <location>
        <begin position="60"/>
        <end position="82"/>
    </location>
</feature>
<keyword evidence="1" id="KW-0472">Membrane</keyword>
<evidence type="ECO:0000256" key="1">
    <source>
        <dbReference type="SAM" id="Phobius"/>
    </source>
</evidence>
<feature type="transmembrane region" description="Helical" evidence="1">
    <location>
        <begin position="94"/>
        <end position="114"/>
    </location>
</feature>
<reference evidence="2 3" key="1">
    <citation type="journal article" date="2009" name="Stand. Genomic Sci.">
        <title>Complete genome sequence of Desulfomicrobium baculatum type strain (X).</title>
        <authorList>
            <person name="Copeland A."/>
            <person name="Spring S."/>
            <person name="Goker M."/>
            <person name="Schneider S."/>
            <person name="Lapidus A."/>
            <person name="Del Rio T.G."/>
            <person name="Tice H."/>
            <person name="Cheng J.F."/>
            <person name="Chen F."/>
            <person name="Nolan M."/>
            <person name="Bruce D."/>
            <person name="Goodwin L."/>
            <person name="Pitluck S."/>
            <person name="Ivanova N."/>
            <person name="Mavrommatis K."/>
            <person name="Ovchinnikova G."/>
            <person name="Pati A."/>
            <person name="Chen A."/>
            <person name="Palaniappan K."/>
            <person name="Land M."/>
            <person name="Hauser L."/>
            <person name="Chang Y.J."/>
            <person name="Jeffries C.C."/>
            <person name="Meincke L."/>
            <person name="Sims D."/>
            <person name="Brettin T."/>
            <person name="Detter J.C."/>
            <person name="Han C."/>
            <person name="Chain P."/>
            <person name="Bristow J."/>
            <person name="Eisen J.A."/>
            <person name="Markowitz V."/>
            <person name="Hugenholtz P."/>
            <person name="Kyrpides N.C."/>
            <person name="Klenk H.P."/>
            <person name="Lucas S."/>
        </authorList>
    </citation>
    <scope>NUCLEOTIDE SEQUENCE [LARGE SCALE GENOMIC DNA]</scope>
    <source>
        <strain evidence="3">DSM 4028 / VKM B-1378 / X</strain>
    </source>
</reference>
<dbReference type="HOGENOM" id="CLU_037802_0_1_7"/>
<protein>
    <submittedName>
        <fullName evidence="2">Uncharacterized protein</fullName>
    </submittedName>
</protein>
<feature type="transmembrane region" description="Helical" evidence="1">
    <location>
        <begin position="20"/>
        <end position="39"/>
    </location>
</feature>
<dbReference type="STRING" id="525897.Dbac_1169"/>
<dbReference type="OrthoDB" id="9790409at2"/>
<name>C7LRC7_DESBD</name>
<dbReference type="Proteomes" id="UP000002216">
    <property type="component" value="Chromosome"/>
</dbReference>
<dbReference type="EMBL" id="CP001629">
    <property type="protein sequence ID" value="ACU89273.1"/>
    <property type="molecule type" value="Genomic_DNA"/>
</dbReference>
<dbReference type="Pfam" id="PF04143">
    <property type="entry name" value="Sulf_transp"/>
    <property type="match status" value="1"/>
</dbReference>
<organism evidence="2 3">
    <name type="scientific">Desulfomicrobium baculatum (strain DSM 4028 / VKM B-1378 / X)</name>
    <name type="common">Desulfovibrio baculatus</name>
    <dbReference type="NCBI Taxonomy" id="525897"/>
    <lineage>
        <taxon>Bacteria</taxon>
        <taxon>Pseudomonadati</taxon>
        <taxon>Thermodesulfobacteriota</taxon>
        <taxon>Desulfovibrionia</taxon>
        <taxon>Desulfovibrionales</taxon>
        <taxon>Desulfomicrobiaceae</taxon>
        <taxon>Desulfomicrobium</taxon>
    </lineage>
</organism>